<evidence type="ECO:0000256" key="1">
    <source>
        <dbReference type="ARBA" id="ARBA00005179"/>
    </source>
</evidence>
<keyword evidence="4" id="KW-0808">Transferase</keyword>
<comment type="caution">
    <text evidence="4">The sequence shown here is derived from an EMBL/GenBank/DDBJ whole genome shotgun (WGS) entry which is preliminary data.</text>
</comment>
<dbReference type="InterPro" id="IPR017926">
    <property type="entry name" value="GATASE"/>
</dbReference>
<comment type="pathway">
    <text evidence="1">Secondary metabolite biosynthesis.</text>
</comment>
<keyword evidence="4" id="KW-0315">Glutamine amidotransferase</keyword>
<dbReference type="Proteomes" id="UP000653305">
    <property type="component" value="Unassembled WGS sequence"/>
</dbReference>
<evidence type="ECO:0000256" key="2">
    <source>
        <dbReference type="ARBA" id="ARBA00011083"/>
    </source>
</evidence>
<sequence length="245" mass="27777">MECPKFAILMCAEDSDYLKQTYGGFYGIYVRMLKEEGEIWDLYNVARGDFPSDDVIGDYYGFVITGSCNEADADDIWISKLVALLKKLIAMEKKVLGICFGHQILGRALGGRIDRNTTGWDIGITKVNLQTSQFTSLKLPASISIIECHRDEVCELPPKAEILAWSNKTRIEMFTYGDHVMGIQGHPEYNKDIVLHLIDRLFNRNIIKESLSKELKSKLEVGEPDAQAWKQLCLSFLKREIANDS</sequence>
<dbReference type="GO" id="GO:0016740">
    <property type="term" value="F:transferase activity"/>
    <property type="evidence" value="ECO:0007669"/>
    <property type="project" value="UniProtKB-KW"/>
</dbReference>
<dbReference type="AlphaFoldDB" id="A0A830CKC5"/>
<accession>A0A830CKC5</accession>
<dbReference type="CDD" id="cd01741">
    <property type="entry name" value="GATase1_1"/>
    <property type="match status" value="1"/>
</dbReference>
<evidence type="ECO:0000313" key="5">
    <source>
        <dbReference type="Proteomes" id="UP000653305"/>
    </source>
</evidence>
<dbReference type="SUPFAM" id="SSF52317">
    <property type="entry name" value="Class I glutamine amidotransferase-like"/>
    <property type="match status" value="1"/>
</dbReference>
<dbReference type="PANTHER" id="PTHR42695">
    <property type="entry name" value="GLUTAMINE AMIDOTRANSFERASE YLR126C-RELATED"/>
    <property type="match status" value="1"/>
</dbReference>
<dbReference type="GO" id="GO:0005829">
    <property type="term" value="C:cytosol"/>
    <property type="evidence" value="ECO:0007669"/>
    <property type="project" value="TreeGrafter"/>
</dbReference>
<protein>
    <submittedName>
        <fullName evidence="4">Putative glutamine amidotransferase ylr126c</fullName>
    </submittedName>
</protein>
<keyword evidence="5" id="KW-1185">Reference proteome</keyword>
<gene>
    <name evidence="4" type="ORF">PHJA_002088000</name>
</gene>
<dbReference type="OrthoDB" id="92161at2759"/>
<comment type="similarity">
    <text evidence="2">Belongs to the peptidase C26 family.</text>
</comment>
<organism evidence="4 5">
    <name type="scientific">Phtheirospermum japonicum</name>
    <dbReference type="NCBI Taxonomy" id="374723"/>
    <lineage>
        <taxon>Eukaryota</taxon>
        <taxon>Viridiplantae</taxon>
        <taxon>Streptophyta</taxon>
        <taxon>Embryophyta</taxon>
        <taxon>Tracheophyta</taxon>
        <taxon>Spermatophyta</taxon>
        <taxon>Magnoliopsida</taxon>
        <taxon>eudicotyledons</taxon>
        <taxon>Gunneridae</taxon>
        <taxon>Pentapetalae</taxon>
        <taxon>asterids</taxon>
        <taxon>lamiids</taxon>
        <taxon>Lamiales</taxon>
        <taxon>Orobanchaceae</taxon>
        <taxon>Orobanchaceae incertae sedis</taxon>
        <taxon>Phtheirospermum</taxon>
    </lineage>
</organism>
<evidence type="ECO:0000313" key="4">
    <source>
        <dbReference type="EMBL" id="GFP99439.1"/>
    </source>
</evidence>
<dbReference type="InterPro" id="IPR044992">
    <property type="entry name" value="ChyE-like"/>
</dbReference>
<evidence type="ECO:0000259" key="3">
    <source>
        <dbReference type="Pfam" id="PF00117"/>
    </source>
</evidence>
<dbReference type="Pfam" id="PF00117">
    <property type="entry name" value="GATase"/>
    <property type="match status" value="1"/>
</dbReference>
<dbReference type="PROSITE" id="PS51273">
    <property type="entry name" value="GATASE_TYPE_1"/>
    <property type="match status" value="1"/>
</dbReference>
<dbReference type="EMBL" id="BMAC01000572">
    <property type="protein sequence ID" value="GFP99439.1"/>
    <property type="molecule type" value="Genomic_DNA"/>
</dbReference>
<reference evidence="4" key="1">
    <citation type="submission" date="2020-07" db="EMBL/GenBank/DDBJ databases">
        <title>Ethylene signaling mediates host invasion by parasitic plants.</title>
        <authorList>
            <person name="Yoshida S."/>
        </authorList>
    </citation>
    <scope>NUCLEOTIDE SEQUENCE</scope>
    <source>
        <strain evidence="4">Okayama</strain>
    </source>
</reference>
<name>A0A830CKC5_9LAMI</name>
<dbReference type="Gene3D" id="3.40.50.880">
    <property type="match status" value="1"/>
</dbReference>
<dbReference type="InterPro" id="IPR029062">
    <property type="entry name" value="Class_I_gatase-like"/>
</dbReference>
<proteinExistence type="inferred from homology"/>
<feature type="domain" description="Glutamine amidotransferase" evidence="3">
    <location>
        <begin position="58"/>
        <end position="190"/>
    </location>
</feature>
<dbReference type="PANTHER" id="PTHR42695:SF13">
    <property type="entry name" value="GLUTAMINE AMIDOTRANSFERASE CLASS-I FAMILY PROTEIN, EXPRESSED"/>
    <property type="match status" value="1"/>
</dbReference>